<dbReference type="AlphaFoldDB" id="A0A8B3DF28"/>
<dbReference type="InterPro" id="IPR052550">
    <property type="entry name" value="Pyrimidine_5'-ntase_YjjG"/>
</dbReference>
<sequence>MIYLFDWGNTLMVDFPHAQGKMCDWEHVETMPLARETLEKLSQQHSVYIATSASDSAMEDVQKAFQRVGLDQYISGYFCFANLGIAKNQPSFYLAVAEQLNVVPSQLTMVGDLPEKDIYPAMDAGLNVIWFNPKNLPVPSKPIPFQVHCLSELILG</sequence>
<dbReference type="RefSeq" id="WP_049535353.1">
    <property type="nucleotide sequence ID" value="NZ_JACGMA010000003.1"/>
</dbReference>
<proteinExistence type="predicted"/>
<dbReference type="InterPro" id="IPR023214">
    <property type="entry name" value="HAD_sf"/>
</dbReference>
<dbReference type="SUPFAM" id="SSF56784">
    <property type="entry name" value="HAD-like"/>
    <property type="match status" value="1"/>
</dbReference>
<dbReference type="Proteomes" id="UP000253437">
    <property type="component" value="Unassembled WGS sequence"/>
</dbReference>
<evidence type="ECO:0000313" key="2">
    <source>
        <dbReference type="Proteomes" id="UP000253437"/>
    </source>
</evidence>
<dbReference type="PANTHER" id="PTHR47478">
    <property type="match status" value="1"/>
</dbReference>
<reference evidence="1 2" key="1">
    <citation type="submission" date="2018-08" db="EMBL/GenBank/DDBJ databases">
        <title>Vibrio harveyi strains pathogenic to white snook Centropomus viridis Lockington (1877) and potential probiotic bacteria.</title>
        <authorList>
            <person name="Soto-Rodriguez S."/>
            <person name="Gomez-Gil B."/>
            <person name="Lozano-Olvera R."/>
        </authorList>
    </citation>
    <scope>NUCLEOTIDE SEQUENCE [LARGE SCALE GENOMIC DNA]</scope>
    <source>
        <strain evidence="1 2">CAIM 1508</strain>
    </source>
</reference>
<dbReference type="InterPro" id="IPR036412">
    <property type="entry name" value="HAD-like_sf"/>
</dbReference>
<evidence type="ECO:0000313" key="1">
    <source>
        <dbReference type="EMBL" id="RIW12000.1"/>
    </source>
</evidence>
<name>A0A8B3DF28_VIBHA</name>
<keyword evidence="1" id="KW-0378">Hydrolase</keyword>
<dbReference type="PANTHER" id="PTHR47478:SF1">
    <property type="entry name" value="PYRIMIDINE 5'-NUCLEOTIDASE YJJG"/>
    <property type="match status" value="1"/>
</dbReference>
<organism evidence="1 2">
    <name type="scientific">Vibrio harveyi</name>
    <name type="common">Beneckea harveyi</name>
    <dbReference type="NCBI Taxonomy" id="669"/>
    <lineage>
        <taxon>Bacteria</taxon>
        <taxon>Pseudomonadati</taxon>
        <taxon>Pseudomonadota</taxon>
        <taxon>Gammaproteobacteria</taxon>
        <taxon>Vibrionales</taxon>
        <taxon>Vibrionaceae</taxon>
        <taxon>Vibrio</taxon>
    </lineage>
</organism>
<comment type="caution">
    <text evidence="1">The sequence shown here is derived from an EMBL/GenBank/DDBJ whole genome shotgun (WGS) entry which is preliminary data.</text>
</comment>
<protein>
    <submittedName>
        <fullName evidence="1">HAD family hydrolase</fullName>
    </submittedName>
</protein>
<dbReference type="GO" id="GO:0016787">
    <property type="term" value="F:hydrolase activity"/>
    <property type="evidence" value="ECO:0007669"/>
    <property type="project" value="UniProtKB-KW"/>
</dbReference>
<accession>A0A8B3DF28</accession>
<dbReference type="EMBL" id="QOUW02000046">
    <property type="protein sequence ID" value="RIW12000.1"/>
    <property type="molecule type" value="Genomic_DNA"/>
</dbReference>
<dbReference type="Pfam" id="PF00702">
    <property type="entry name" value="Hydrolase"/>
    <property type="match status" value="1"/>
</dbReference>
<gene>
    <name evidence="1" type="ORF">DS957_013655</name>
</gene>
<dbReference type="Gene3D" id="3.40.50.1000">
    <property type="entry name" value="HAD superfamily/HAD-like"/>
    <property type="match status" value="1"/>
</dbReference>